<reference evidence="2" key="2">
    <citation type="submission" date="2015-01" db="EMBL/GenBank/DDBJ databases">
        <title>Evolutionary Origins and Diversification of the Mycorrhizal Mutualists.</title>
        <authorList>
            <consortium name="DOE Joint Genome Institute"/>
            <consortium name="Mycorrhizal Genomics Consortium"/>
            <person name="Kohler A."/>
            <person name="Kuo A."/>
            <person name="Nagy L.G."/>
            <person name="Floudas D."/>
            <person name="Copeland A."/>
            <person name="Barry K.W."/>
            <person name="Cichocki N."/>
            <person name="Veneault-Fourrey C."/>
            <person name="LaButti K."/>
            <person name="Lindquist E.A."/>
            <person name="Lipzen A."/>
            <person name="Lundell T."/>
            <person name="Morin E."/>
            <person name="Murat C."/>
            <person name="Riley R."/>
            <person name="Ohm R."/>
            <person name="Sun H."/>
            <person name="Tunlid A."/>
            <person name="Henrissat B."/>
            <person name="Grigoriev I.V."/>
            <person name="Hibbett D.S."/>
            <person name="Martin F."/>
        </authorList>
    </citation>
    <scope>NUCLEOTIDE SEQUENCE [LARGE SCALE GENOMIC DNA]</scope>
    <source>
        <strain evidence="2">Foug A</strain>
    </source>
</reference>
<accession>A0A0C3D415</accession>
<evidence type="ECO:0000313" key="1">
    <source>
        <dbReference type="EMBL" id="KIM50856.1"/>
    </source>
</evidence>
<reference evidence="1 2" key="1">
    <citation type="submission" date="2014-04" db="EMBL/GenBank/DDBJ databases">
        <authorList>
            <consortium name="DOE Joint Genome Institute"/>
            <person name="Kuo A."/>
            <person name="Kohler A."/>
            <person name="Nagy L.G."/>
            <person name="Floudas D."/>
            <person name="Copeland A."/>
            <person name="Barry K.W."/>
            <person name="Cichocki N."/>
            <person name="Veneault-Fourrey C."/>
            <person name="LaButti K."/>
            <person name="Lindquist E.A."/>
            <person name="Lipzen A."/>
            <person name="Lundell T."/>
            <person name="Morin E."/>
            <person name="Murat C."/>
            <person name="Sun H."/>
            <person name="Tunlid A."/>
            <person name="Henrissat B."/>
            <person name="Grigoriev I.V."/>
            <person name="Hibbett D.S."/>
            <person name="Martin F."/>
            <person name="Nordberg H.P."/>
            <person name="Cantor M.N."/>
            <person name="Hua S.X."/>
        </authorList>
    </citation>
    <scope>NUCLEOTIDE SEQUENCE [LARGE SCALE GENOMIC DNA]</scope>
    <source>
        <strain evidence="1 2">Foug A</strain>
    </source>
</reference>
<keyword evidence="2" id="KW-1185">Reference proteome</keyword>
<gene>
    <name evidence="1" type="ORF">SCLCIDRAFT_1225075</name>
</gene>
<dbReference type="InParanoid" id="A0A0C3D415"/>
<dbReference type="Proteomes" id="UP000053989">
    <property type="component" value="Unassembled WGS sequence"/>
</dbReference>
<dbReference type="HOGENOM" id="CLU_2795454_0_0_1"/>
<name>A0A0C3D415_9AGAM</name>
<sequence>MSRSPSRPETCQIGPTWIHIDNRKYRRHHIADFCLPFSGSLNGTPEVPVHEMKWNSGQWTYWGWNIVE</sequence>
<organism evidence="1 2">
    <name type="scientific">Scleroderma citrinum Foug A</name>
    <dbReference type="NCBI Taxonomy" id="1036808"/>
    <lineage>
        <taxon>Eukaryota</taxon>
        <taxon>Fungi</taxon>
        <taxon>Dikarya</taxon>
        <taxon>Basidiomycota</taxon>
        <taxon>Agaricomycotina</taxon>
        <taxon>Agaricomycetes</taxon>
        <taxon>Agaricomycetidae</taxon>
        <taxon>Boletales</taxon>
        <taxon>Sclerodermatineae</taxon>
        <taxon>Sclerodermataceae</taxon>
        <taxon>Scleroderma</taxon>
    </lineage>
</organism>
<protein>
    <submittedName>
        <fullName evidence="1">Uncharacterized protein</fullName>
    </submittedName>
</protein>
<dbReference type="AlphaFoldDB" id="A0A0C3D415"/>
<proteinExistence type="predicted"/>
<evidence type="ECO:0000313" key="2">
    <source>
        <dbReference type="Proteomes" id="UP000053989"/>
    </source>
</evidence>
<dbReference type="EMBL" id="KN822318">
    <property type="protein sequence ID" value="KIM50856.1"/>
    <property type="molecule type" value="Genomic_DNA"/>
</dbReference>